<evidence type="ECO:0000313" key="3">
    <source>
        <dbReference type="Proteomes" id="UP000503278"/>
    </source>
</evidence>
<dbReference type="InterPro" id="IPR005303">
    <property type="entry name" value="MOCOS_middle"/>
</dbReference>
<dbReference type="GO" id="GO:0030170">
    <property type="term" value="F:pyridoxal phosphate binding"/>
    <property type="evidence" value="ECO:0007669"/>
    <property type="project" value="InterPro"/>
</dbReference>
<dbReference type="Proteomes" id="UP000503278">
    <property type="component" value="Chromosome"/>
</dbReference>
<feature type="domain" description="MOSC" evidence="1">
    <location>
        <begin position="123"/>
        <end position="263"/>
    </location>
</feature>
<evidence type="ECO:0000313" key="2">
    <source>
        <dbReference type="EMBL" id="QJD94544.1"/>
    </source>
</evidence>
<dbReference type="GO" id="GO:0003824">
    <property type="term" value="F:catalytic activity"/>
    <property type="evidence" value="ECO:0007669"/>
    <property type="project" value="InterPro"/>
</dbReference>
<dbReference type="PANTHER" id="PTHR14237:SF19">
    <property type="entry name" value="MITOCHONDRIAL AMIDOXIME REDUCING COMPONENT 1"/>
    <property type="match status" value="1"/>
</dbReference>
<name>A0A7L5DZ34_9SPHI</name>
<accession>A0A7L5DZ34</accession>
<dbReference type="InterPro" id="IPR011037">
    <property type="entry name" value="Pyrv_Knase-like_insert_dom_sf"/>
</dbReference>
<dbReference type="PROSITE" id="PS51340">
    <property type="entry name" value="MOSC"/>
    <property type="match status" value="1"/>
</dbReference>
<protein>
    <submittedName>
        <fullName evidence="2">MOSC domain-containing protein</fullName>
    </submittedName>
</protein>
<sequence>MFQISQLYIYPVKSLGGISVTEAQVTSRGLQHDRRWMLVDEHNQFLSQRTLPQLALFKLNFVVNGLQVTYADDCSIVIPFQPTTTEYIEVTIWNDQCKAQLVSTAISKWFTGKLGYTCKLVYMPDETHRGIDLRYASPDDITSFADEYQLLLISQNSLDDLNSRLNEAVPMNRFRPNMVITALEPYWEDQLEHFTIGSISFYGVKLCARCTMIGVNQQNAIAGVEPLKILSTYRKRNNKIYFGQNLLHAGEGIIQVGQEIKVVSLKQVASFASV</sequence>
<keyword evidence="3" id="KW-1185">Reference proteome</keyword>
<dbReference type="SUPFAM" id="SSF50800">
    <property type="entry name" value="PK beta-barrel domain-like"/>
    <property type="match status" value="1"/>
</dbReference>
<evidence type="ECO:0000259" key="1">
    <source>
        <dbReference type="PROSITE" id="PS51340"/>
    </source>
</evidence>
<dbReference type="GO" id="GO:0030151">
    <property type="term" value="F:molybdenum ion binding"/>
    <property type="evidence" value="ECO:0007669"/>
    <property type="project" value="InterPro"/>
</dbReference>
<dbReference type="Pfam" id="PF03476">
    <property type="entry name" value="MOSC_N"/>
    <property type="match status" value="1"/>
</dbReference>
<proteinExistence type="predicted"/>
<dbReference type="Pfam" id="PF03473">
    <property type="entry name" value="MOSC"/>
    <property type="match status" value="1"/>
</dbReference>
<dbReference type="SUPFAM" id="SSF141673">
    <property type="entry name" value="MOSC N-terminal domain-like"/>
    <property type="match status" value="1"/>
</dbReference>
<dbReference type="KEGG" id="mrob:HH214_00975"/>
<dbReference type="PANTHER" id="PTHR14237">
    <property type="entry name" value="MOLYBDOPTERIN COFACTOR SULFURASE MOSC"/>
    <property type="match status" value="1"/>
</dbReference>
<dbReference type="InterPro" id="IPR005302">
    <property type="entry name" value="MoCF_Sase_C"/>
</dbReference>
<dbReference type="RefSeq" id="WP_169605562.1">
    <property type="nucleotide sequence ID" value="NZ_CP051682.1"/>
</dbReference>
<reference evidence="2 3" key="1">
    <citation type="submission" date="2020-04" db="EMBL/GenBank/DDBJ databases">
        <title>Genome sequencing of novel species.</title>
        <authorList>
            <person name="Heo J."/>
            <person name="Kim S.-J."/>
            <person name="Kim J.-S."/>
            <person name="Hong S.-B."/>
            <person name="Kwon S.-W."/>
        </authorList>
    </citation>
    <scope>NUCLEOTIDE SEQUENCE [LARGE SCALE GENOMIC DNA]</scope>
    <source>
        <strain evidence="2 3">F39-2</strain>
    </source>
</reference>
<dbReference type="AlphaFoldDB" id="A0A7L5DZ34"/>
<dbReference type="EMBL" id="CP051682">
    <property type="protein sequence ID" value="QJD94544.1"/>
    <property type="molecule type" value="Genomic_DNA"/>
</dbReference>
<gene>
    <name evidence="2" type="ORF">HH214_00975</name>
</gene>
<organism evidence="2 3">
    <name type="scientific">Mucilaginibacter robiniae</name>
    <dbReference type="NCBI Taxonomy" id="2728022"/>
    <lineage>
        <taxon>Bacteria</taxon>
        <taxon>Pseudomonadati</taxon>
        <taxon>Bacteroidota</taxon>
        <taxon>Sphingobacteriia</taxon>
        <taxon>Sphingobacteriales</taxon>
        <taxon>Sphingobacteriaceae</taxon>
        <taxon>Mucilaginibacter</taxon>
    </lineage>
</organism>